<reference evidence="3" key="2">
    <citation type="submission" date="2015-01" db="EMBL/GenBank/DDBJ databases">
        <title>Evolutionary Origins and Diversification of the Mycorrhizal Mutualists.</title>
        <authorList>
            <consortium name="DOE Joint Genome Institute"/>
            <consortium name="Mycorrhizal Genomics Consortium"/>
            <person name="Kohler A."/>
            <person name="Kuo A."/>
            <person name="Nagy L.G."/>
            <person name="Floudas D."/>
            <person name="Copeland A."/>
            <person name="Barry K.W."/>
            <person name="Cichocki N."/>
            <person name="Veneault-Fourrey C."/>
            <person name="LaButti K."/>
            <person name="Lindquist E.A."/>
            <person name="Lipzen A."/>
            <person name="Lundell T."/>
            <person name="Morin E."/>
            <person name="Murat C."/>
            <person name="Riley R."/>
            <person name="Ohm R."/>
            <person name="Sun H."/>
            <person name="Tunlid A."/>
            <person name="Henrissat B."/>
            <person name="Grigoriev I.V."/>
            <person name="Hibbett D.S."/>
            <person name="Martin F."/>
        </authorList>
    </citation>
    <scope>NUCLEOTIDE SEQUENCE [LARGE SCALE GENOMIC DNA]</scope>
    <source>
        <strain evidence="3">h7</strain>
    </source>
</reference>
<feature type="compositionally biased region" description="Low complexity" evidence="1">
    <location>
        <begin position="40"/>
        <end position="51"/>
    </location>
</feature>
<gene>
    <name evidence="2" type="ORF">M413DRAFT_447742</name>
</gene>
<dbReference type="AlphaFoldDB" id="A0A0C2XL97"/>
<evidence type="ECO:0000256" key="1">
    <source>
        <dbReference type="SAM" id="MobiDB-lite"/>
    </source>
</evidence>
<evidence type="ECO:0000313" key="2">
    <source>
        <dbReference type="EMBL" id="KIM38513.1"/>
    </source>
</evidence>
<dbReference type="HOGENOM" id="CLU_2512884_0_0_1"/>
<organism evidence="2 3">
    <name type="scientific">Hebeloma cylindrosporum</name>
    <dbReference type="NCBI Taxonomy" id="76867"/>
    <lineage>
        <taxon>Eukaryota</taxon>
        <taxon>Fungi</taxon>
        <taxon>Dikarya</taxon>
        <taxon>Basidiomycota</taxon>
        <taxon>Agaricomycotina</taxon>
        <taxon>Agaricomycetes</taxon>
        <taxon>Agaricomycetidae</taxon>
        <taxon>Agaricales</taxon>
        <taxon>Agaricineae</taxon>
        <taxon>Hymenogastraceae</taxon>
        <taxon>Hebeloma</taxon>
    </lineage>
</organism>
<sequence length="85" mass="9759">MWVGKEAGWRWDDEAAVPALSVHCHLKVERFLYRKRASRTKNTGGTLGTNKSPEKRQGSHNRAQAHGKWTGTKKETTWKTKNLKQ</sequence>
<protein>
    <submittedName>
        <fullName evidence="2">Uncharacterized protein</fullName>
    </submittedName>
</protein>
<feature type="region of interest" description="Disordered" evidence="1">
    <location>
        <begin position="35"/>
        <end position="85"/>
    </location>
</feature>
<name>A0A0C2XL97_HEBCY</name>
<evidence type="ECO:0000313" key="3">
    <source>
        <dbReference type="Proteomes" id="UP000053424"/>
    </source>
</evidence>
<keyword evidence="3" id="KW-1185">Reference proteome</keyword>
<accession>A0A0C2XL97</accession>
<dbReference type="Proteomes" id="UP000053424">
    <property type="component" value="Unassembled WGS sequence"/>
</dbReference>
<dbReference type="EMBL" id="KN831790">
    <property type="protein sequence ID" value="KIM38513.1"/>
    <property type="molecule type" value="Genomic_DNA"/>
</dbReference>
<reference evidence="2 3" key="1">
    <citation type="submission" date="2014-04" db="EMBL/GenBank/DDBJ databases">
        <authorList>
            <consortium name="DOE Joint Genome Institute"/>
            <person name="Kuo A."/>
            <person name="Gay G."/>
            <person name="Dore J."/>
            <person name="Kohler A."/>
            <person name="Nagy L.G."/>
            <person name="Floudas D."/>
            <person name="Copeland A."/>
            <person name="Barry K.W."/>
            <person name="Cichocki N."/>
            <person name="Veneault-Fourrey C."/>
            <person name="LaButti K."/>
            <person name="Lindquist E.A."/>
            <person name="Lipzen A."/>
            <person name="Lundell T."/>
            <person name="Morin E."/>
            <person name="Murat C."/>
            <person name="Sun H."/>
            <person name="Tunlid A."/>
            <person name="Henrissat B."/>
            <person name="Grigoriev I.V."/>
            <person name="Hibbett D.S."/>
            <person name="Martin F."/>
            <person name="Nordberg H.P."/>
            <person name="Cantor M.N."/>
            <person name="Hua S.X."/>
        </authorList>
    </citation>
    <scope>NUCLEOTIDE SEQUENCE [LARGE SCALE GENOMIC DNA]</scope>
    <source>
        <strain evidence="3">h7</strain>
    </source>
</reference>
<proteinExistence type="predicted"/>